<evidence type="ECO:0000313" key="3">
    <source>
        <dbReference type="Proteomes" id="UP000195877"/>
    </source>
</evidence>
<dbReference type="EMBL" id="LT853882">
    <property type="protein sequence ID" value="SMQ98347.1"/>
    <property type="molecule type" value="Genomic_DNA"/>
</dbReference>
<evidence type="ECO:0000313" key="2">
    <source>
        <dbReference type="EMBL" id="SMQ98347.1"/>
    </source>
</evidence>
<gene>
    <name evidence="2" type="ORF">PD885_01095</name>
</gene>
<sequence length="285" mass="30196">MASIATPTLANRRQRLLRWANRHFGFHSPRHIASAVIAVLLLGTALSLWFGQDANWDLRNYHLYIGDAWANNRLGVDLAPAQMQSYFSPLLDAVHAWSMLHLPAPLVGALLGALHAVVFIPVAAVAWRVLANESRRAQWAPLFAMAGMSSAVFLSELGGTMGDTASAVPILAALSIVLLAQSRARHGGRVVHLWAIAGALIGLAVALKLTNALYALALAPAALCDGRTPAFARIGRECAFRRCGVGVGAGSWSLVLAGLAALVQSAVSAIQRCVQIFIGPASVHR</sequence>
<evidence type="ECO:0000256" key="1">
    <source>
        <dbReference type="SAM" id="Phobius"/>
    </source>
</evidence>
<protein>
    <recommendedName>
        <fullName evidence="4">DUF2029 domain-containing protein</fullName>
    </recommendedName>
</protein>
<feature type="transmembrane region" description="Helical" evidence="1">
    <location>
        <begin position="164"/>
        <end position="181"/>
    </location>
</feature>
<keyword evidence="1" id="KW-0812">Transmembrane</keyword>
<feature type="transmembrane region" description="Helical" evidence="1">
    <location>
        <begin position="193"/>
        <end position="217"/>
    </location>
</feature>
<evidence type="ECO:0008006" key="4">
    <source>
        <dbReference type="Google" id="ProtNLM"/>
    </source>
</evidence>
<accession>A0ABY1RM71</accession>
<keyword evidence="1" id="KW-1133">Transmembrane helix</keyword>
<dbReference type="Proteomes" id="UP000195877">
    <property type="component" value="Chromosome 1"/>
</dbReference>
<keyword evidence="1" id="KW-0472">Membrane</keyword>
<feature type="transmembrane region" description="Helical" evidence="1">
    <location>
        <begin position="139"/>
        <end position="158"/>
    </location>
</feature>
<name>A0ABY1RM71_9XANT</name>
<reference evidence="2 3" key="1">
    <citation type="submission" date="2017-05" db="EMBL/GenBank/DDBJ databases">
        <authorList>
            <person name="Blom J."/>
        </authorList>
    </citation>
    <scope>NUCLEOTIDE SEQUENCE [LARGE SCALE GENOMIC DNA]</scope>
    <source>
        <strain evidence="2">PD885</strain>
    </source>
</reference>
<keyword evidence="3" id="KW-1185">Reference proteome</keyword>
<organism evidence="2 3">
    <name type="scientific">Xanthomonas fragariae</name>
    <dbReference type="NCBI Taxonomy" id="48664"/>
    <lineage>
        <taxon>Bacteria</taxon>
        <taxon>Pseudomonadati</taxon>
        <taxon>Pseudomonadota</taxon>
        <taxon>Gammaproteobacteria</taxon>
        <taxon>Lysobacterales</taxon>
        <taxon>Lysobacteraceae</taxon>
        <taxon>Xanthomonas</taxon>
    </lineage>
</organism>
<feature type="transmembrane region" description="Helical" evidence="1">
    <location>
        <begin position="32"/>
        <end position="51"/>
    </location>
</feature>
<feature type="transmembrane region" description="Helical" evidence="1">
    <location>
        <begin position="106"/>
        <end position="127"/>
    </location>
</feature>
<proteinExistence type="predicted"/>